<dbReference type="InterPro" id="IPR045304">
    <property type="entry name" value="LbH_SAT"/>
</dbReference>
<dbReference type="GO" id="GO:0008652">
    <property type="term" value="P:amino acid biosynthetic process"/>
    <property type="evidence" value="ECO:0007669"/>
    <property type="project" value="UniProtKB-KW"/>
</dbReference>
<dbReference type="OrthoDB" id="9801456at2"/>
<dbReference type="Gene3D" id="1.10.3130.10">
    <property type="entry name" value="serine acetyltransferase, domain 1"/>
    <property type="match status" value="1"/>
</dbReference>
<dbReference type="InterPro" id="IPR011004">
    <property type="entry name" value="Trimer_LpxA-like_sf"/>
</dbReference>
<name>A0A1W2EMX1_9BACT</name>
<evidence type="ECO:0000256" key="3">
    <source>
        <dbReference type="ARBA" id="ARBA00023315"/>
    </source>
</evidence>
<evidence type="ECO:0000313" key="5">
    <source>
        <dbReference type="Proteomes" id="UP000192418"/>
    </source>
</evidence>
<keyword evidence="1" id="KW-0028">Amino-acid biosynthesis</keyword>
<accession>A0A1W2EMX1</accession>
<dbReference type="EMBL" id="FWXY01000036">
    <property type="protein sequence ID" value="SMD11040.1"/>
    <property type="molecule type" value="Genomic_DNA"/>
</dbReference>
<dbReference type="Gene3D" id="2.160.10.10">
    <property type="entry name" value="Hexapeptide repeat proteins"/>
    <property type="match status" value="1"/>
</dbReference>
<sequence length="321" mass="35539">MKTLEEELISCKTNNQRIFEQRTNLPGVINTIIENLEDDTCFAHIGDEPIHFSTSVQEMIDKFREILFPGYFSREKLDGANLKYSIGQTVSQLHDILAEQVTHVLRHDCLRYGQACIECENKGYGTALKVIEEIPGLRRCLAQDVIAAYEGDPAAKSHDEVIFSYPGLYAITVYRIANILHKLKIPQLPRIMSEHAHSITGIDIHPGATIGSRFVIDHGTGIVIGETSVIGNNVRVYQNVTIGALSLPPGAGEKLRDAKRHPTIEDNVIIYSGATILGGETIIGSGSVIGGNVWLTQSIPSDTKVFIETPKLIYRYQDEDK</sequence>
<dbReference type="SUPFAM" id="SSF51161">
    <property type="entry name" value="Trimeric LpxA-like enzymes"/>
    <property type="match status" value="1"/>
</dbReference>
<dbReference type="CDD" id="cd03354">
    <property type="entry name" value="LbH_SAT"/>
    <property type="match status" value="1"/>
</dbReference>
<evidence type="ECO:0000256" key="2">
    <source>
        <dbReference type="ARBA" id="ARBA00022679"/>
    </source>
</evidence>
<reference evidence="4 5" key="1">
    <citation type="submission" date="2017-04" db="EMBL/GenBank/DDBJ databases">
        <authorList>
            <person name="Afonso C.L."/>
            <person name="Miller P.J."/>
            <person name="Scott M.A."/>
            <person name="Spackman E."/>
            <person name="Goraichik I."/>
            <person name="Dimitrov K.M."/>
            <person name="Suarez D.L."/>
            <person name="Swayne D.E."/>
        </authorList>
    </citation>
    <scope>NUCLEOTIDE SEQUENCE [LARGE SCALE GENOMIC DNA]</scope>
    <source>
        <strain evidence="4 5">DSM 3385</strain>
    </source>
</reference>
<dbReference type="GO" id="GO:0016746">
    <property type="term" value="F:acyltransferase activity"/>
    <property type="evidence" value="ECO:0007669"/>
    <property type="project" value="UniProtKB-KW"/>
</dbReference>
<evidence type="ECO:0000313" key="4">
    <source>
        <dbReference type="EMBL" id="SMD11040.1"/>
    </source>
</evidence>
<protein>
    <submittedName>
        <fullName evidence="4">Serine O-acetyltransferase</fullName>
    </submittedName>
</protein>
<dbReference type="PANTHER" id="PTHR42811">
    <property type="entry name" value="SERINE ACETYLTRANSFERASE"/>
    <property type="match status" value="1"/>
</dbReference>
<keyword evidence="3" id="KW-0012">Acyltransferase</keyword>
<dbReference type="RefSeq" id="WP_084071680.1">
    <property type="nucleotide sequence ID" value="NZ_FWXY01000036.1"/>
</dbReference>
<dbReference type="Proteomes" id="UP000192418">
    <property type="component" value="Unassembled WGS sequence"/>
</dbReference>
<dbReference type="AlphaFoldDB" id="A0A1W2EMX1"/>
<organism evidence="4 5">
    <name type="scientific">Desulfocicer vacuolatum DSM 3385</name>
    <dbReference type="NCBI Taxonomy" id="1121400"/>
    <lineage>
        <taxon>Bacteria</taxon>
        <taxon>Pseudomonadati</taxon>
        <taxon>Thermodesulfobacteriota</taxon>
        <taxon>Desulfobacteria</taxon>
        <taxon>Desulfobacterales</taxon>
        <taxon>Desulfobacteraceae</taxon>
        <taxon>Desulfocicer</taxon>
    </lineage>
</organism>
<dbReference type="STRING" id="1121400.SAMN02746065_13618"/>
<evidence type="ECO:0000256" key="1">
    <source>
        <dbReference type="ARBA" id="ARBA00022605"/>
    </source>
</evidence>
<keyword evidence="2 4" id="KW-0808">Transferase</keyword>
<dbReference type="InterPro" id="IPR042122">
    <property type="entry name" value="Ser_AcTrfase_N_sf"/>
</dbReference>
<keyword evidence="5" id="KW-1185">Reference proteome</keyword>
<gene>
    <name evidence="4" type="ORF">SAMN02746065_13618</name>
</gene>
<proteinExistence type="predicted"/>